<dbReference type="PANTHER" id="PTHR36504:SF1">
    <property type="entry name" value="LIPOPOLYSACCHARIDE EXPORT SYSTEM PROTEIN LPTA"/>
    <property type="match status" value="1"/>
</dbReference>
<feature type="signal peptide" evidence="2">
    <location>
        <begin position="1"/>
        <end position="28"/>
    </location>
</feature>
<sequence>MLVKMPRARSLSALLVASCLMMPLTAMAQSTSSQMEGLKLSNDQPIQIESDQLEIKEQEKTAIFKGNVSVIQGTTSLKAGHMVVHYKSGGKSMTAGNTDIEKIDLAGGVLLNSGTQQATGDTGSFEMASQVFILEGKQVVLSDQQNVFVGCKLTVHANTGEAHLEACGGRVRIQLDPKSQKPKQ</sequence>
<reference evidence="4 5" key="1">
    <citation type="submission" date="2020-08" db="EMBL/GenBank/DDBJ databases">
        <title>Genomic Encyclopedia of Type Strains, Phase IV (KMG-IV): sequencing the most valuable type-strain genomes for metagenomic binning, comparative biology and taxonomic classification.</title>
        <authorList>
            <person name="Goeker M."/>
        </authorList>
    </citation>
    <scope>NUCLEOTIDE SEQUENCE [LARGE SCALE GENOMIC DNA]</scope>
    <source>
        <strain evidence="4 5">DSM 29853</strain>
    </source>
</reference>
<keyword evidence="5" id="KW-1185">Reference proteome</keyword>
<organism evidence="4 5">
    <name type="scientific">Gellertiella hungarica</name>
    <dbReference type="NCBI Taxonomy" id="1572859"/>
    <lineage>
        <taxon>Bacteria</taxon>
        <taxon>Pseudomonadati</taxon>
        <taxon>Pseudomonadota</taxon>
        <taxon>Alphaproteobacteria</taxon>
        <taxon>Hyphomicrobiales</taxon>
        <taxon>Rhizobiaceae</taxon>
        <taxon>Gellertiella</taxon>
    </lineage>
</organism>
<name>A0A7W6J4K3_9HYPH</name>
<evidence type="ECO:0000313" key="4">
    <source>
        <dbReference type="EMBL" id="MBB4063786.1"/>
    </source>
</evidence>
<gene>
    <name evidence="4" type="ORF">GGR23_000963</name>
</gene>
<feature type="chain" id="PRO_5031265204" evidence="2">
    <location>
        <begin position="29"/>
        <end position="184"/>
    </location>
</feature>
<dbReference type="Pfam" id="PF03968">
    <property type="entry name" value="LptD_N"/>
    <property type="match status" value="1"/>
</dbReference>
<dbReference type="Proteomes" id="UP000528286">
    <property type="component" value="Unassembled WGS sequence"/>
</dbReference>
<evidence type="ECO:0000313" key="5">
    <source>
        <dbReference type="Proteomes" id="UP000528286"/>
    </source>
</evidence>
<keyword evidence="1 2" id="KW-0732">Signal</keyword>
<dbReference type="InterPro" id="IPR052037">
    <property type="entry name" value="LPS_export_LptA"/>
</dbReference>
<proteinExistence type="predicted"/>
<dbReference type="GO" id="GO:0017089">
    <property type="term" value="F:glycolipid transfer activity"/>
    <property type="evidence" value="ECO:0007669"/>
    <property type="project" value="TreeGrafter"/>
</dbReference>
<feature type="domain" description="Organic solvent tolerance-like N-terminal" evidence="3">
    <location>
        <begin position="47"/>
        <end position="160"/>
    </location>
</feature>
<dbReference type="PANTHER" id="PTHR36504">
    <property type="entry name" value="LIPOPOLYSACCHARIDE EXPORT SYSTEM PROTEIN LPTA"/>
    <property type="match status" value="1"/>
</dbReference>
<dbReference type="InterPro" id="IPR005653">
    <property type="entry name" value="OstA-like_N"/>
</dbReference>
<evidence type="ECO:0000256" key="1">
    <source>
        <dbReference type="ARBA" id="ARBA00022729"/>
    </source>
</evidence>
<dbReference type="Gene3D" id="2.60.450.10">
    <property type="entry name" value="Lipopolysaccharide (LPS) transport protein A like domain"/>
    <property type="match status" value="1"/>
</dbReference>
<dbReference type="GO" id="GO:0030288">
    <property type="term" value="C:outer membrane-bounded periplasmic space"/>
    <property type="evidence" value="ECO:0007669"/>
    <property type="project" value="TreeGrafter"/>
</dbReference>
<dbReference type="RefSeq" id="WP_183364993.1">
    <property type="nucleotide sequence ID" value="NZ_JACIEZ010000002.1"/>
</dbReference>
<accession>A0A7W6J4K3</accession>
<evidence type="ECO:0000259" key="3">
    <source>
        <dbReference type="Pfam" id="PF03968"/>
    </source>
</evidence>
<protein>
    <submittedName>
        <fullName evidence="4">Lipopolysaccharide export system protein LptA</fullName>
    </submittedName>
</protein>
<dbReference type="GO" id="GO:0009279">
    <property type="term" value="C:cell outer membrane"/>
    <property type="evidence" value="ECO:0007669"/>
    <property type="project" value="TreeGrafter"/>
</dbReference>
<dbReference type="EMBL" id="JACIEZ010000002">
    <property type="protein sequence ID" value="MBB4063786.1"/>
    <property type="molecule type" value="Genomic_DNA"/>
</dbReference>
<dbReference type="GO" id="GO:0015920">
    <property type="term" value="P:lipopolysaccharide transport"/>
    <property type="evidence" value="ECO:0007669"/>
    <property type="project" value="TreeGrafter"/>
</dbReference>
<evidence type="ECO:0000256" key="2">
    <source>
        <dbReference type="SAM" id="SignalP"/>
    </source>
</evidence>
<dbReference type="AlphaFoldDB" id="A0A7W6J4K3"/>
<comment type="caution">
    <text evidence="4">The sequence shown here is derived from an EMBL/GenBank/DDBJ whole genome shotgun (WGS) entry which is preliminary data.</text>
</comment>